<organism evidence="3 4">
    <name type="scientific">Burkholderia mayonis</name>
    <dbReference type="NCBI Taxonomy" id="1385591"/>
    <lineage>
        <taxon>Bacteria</taxon>
        <taxon>Pseudomonadati</taxon>
        <taxon>Pseudomonadota</taxon>
        <taxon>Betaproteobacteria</taxon>
        <taxon>Burkholderiales</taxon>
        <taxon>Burkholderiaceae</taxon>
        <taxon>Burkholderia</taxon>
        <taxon>pseudomallei group</taxon>
    </lineage>
</organism>
<feature type="compositionally biased region" description="Basic and acidic residues" evidence="1">
    <location>
        <begin position="153"/>
        <end position="167"/>
    </location>
</feature>
<keyword evidence="2" id="KW-0472">Membrane</keyword>
<evidence type="ECO:0000256" key="2">
    <source>
        <dbReference type="SAM" id="Phobius"/>
    </source>
</evidence>
<name>A0A1B4FHX5_9BURK</name>
<dbReference type="KEGG" id="buu:WS70_16780"/>
<feature type="transmembrane region" description="Helical" evidence="2">
    <location>
        <begin position="21"/>
        <end position="40"/>
    </location>
</feature>
<feature type="transmembrane region" description="Helical" evidence="2">
    <location>
        <begin position="60"/>
        <end position="82"/>
    </location>
</feature>
<keyword evidence="4" id="KW-1185">Reference proteome</keyword>
<keyword evidence="2" id="KW-0812">Transmembrane</keyword>
<gene>
    <name evidence="3" type="ORF">WS70_16780</name>
</gene>
<dbReference type="Proteomes" id="UP000062519">
    <property type="component" value="Chromosome 1"/>
</dbReference>
<evidence type="ECO:0000256" key="1">
    <source>
        <dbReference type="SAM" id="MobiDB-lite"/>
    </source>
</evidence>
<sequence length="167" mass="17916">MMATGEQGPVARWFARETRGLLGGFCGGIVGSIVAFTAINRWSTPLTVASADSVSIANTYIVYTTFVIAAVAALLAIAGLIFTEHFSMEKDAHIENAFKALLAQLATDEEKAVKFVKELMKNPGVVQSVSDSVEEKLSEIVARRKAHAGQRANDARNEKDALDDLSS</sequence>
<evidence type="ECO:0000313" key="3">
    <source>
        <dbReference type="EMBL" id="AOJ03289.1"/>
    </source>
</evidence>
<reference evidence="3 4" key="1">
    <citation type="submission" date="2015-12" db="EMBL/GenBank/DDBJ databases">
        <title>Diversity of Burkholderia near neighbor genomes.</title>
        <authorList>
            <person name="Sahl J."/>
            <person name="Wagner D."/>
            <person name="Keim P."/>
        </authorList>
    </citation>
    <scope>NUCLEOTIDE SEQUENCE [LARGE SCALE GENOMIC DNA]</scope>
    <source>
        <strain evidence="3 4">BDU6</strain>
    </source>
</reference>
<evidence type="ECO:0000313" key="4">
    <source>
        <dbReference type="Proteomes" id="UP000062519"/>
    </source>
</evidence>
<dbReference type="AlphaFoldDB" id="A0A1B4FHX5"/>
<feature type="region of interest" description="Disordered" evidence="1">
    <location>
        <begin position="145"/>
        <end position="167"/>
    </location>
</feature>
<keyword evidence="2" id="KW-1133">Transmembrane helix</keyword>
<dbReference type="EMBL" id="CP013386">
    <property type="protein sequence ID" value="AOJ03289.1"/>
    <property type="molecule type" value="Genomic_DNA"/>
</dbReference>
<protein>
    <submittedName>
        <fullName evidence="3">Uncharacterized protein</fullName>
    </submittedName>
</protein>
<accession>A0A1B4FHX5</accession>
<dbReference type="RefSeq" id="WP_059596309.1">
    <property type="nucleotide sequence ID" value="NZ_CP013386.1"/>
</dbReference>
<proteinExistence type="predicted"/>